<accession>A0ACD6APP7</accession>
<dbReference type="Proteomes" id="UP001732700">
    <property type="component" value="Unassembled WGS sequence"/>
</dbReference>
<evidence type="ECO:0000313" key="2">
    <source>
        <dbReference type="Proteomes" id="UP001732700"/>
    </source>
</evidence>
<organism evidence="1 2">
    <name type="scientific">Avena sativa</name>
    <name type="common">Oat</name>
    <dbReference type="NCBI Taxonomy" id="4498"/>
    <lineage>
        <taxon>Eukaryota</taxon>
        <taxon>Viridiplantae</taxon>
        <taxon>Streptophyta</taxon>
        <taxon>Embryophyta</taxon>
        <taxon>Tracheophyta</taxon>
        <taxon>Spermatophyta</taxon>
        <taxon>Magnoliopsida</taxon>
        <taxon>Liliopsida</taxon>
        <taxon>Poales</taxon>
        <taxon>Poaceae</taxon>
        <taxon>BOP clade</taxon>
        <taxon>Pooideae</taxon>
        <taxon>Poodae</taxon>
        <taxon>Poeae</taxon>
        <taxon>Poeae Chloroplast Group 1 (Aveneae type)</taxon>
        <taxon>Aveninae</taxon>
        <taxon>Avena</taxon>
    </lineage>
</organism>
<dbReference type="EnsemblPlants" id="AVESA.00010b.r2.UnG1420570.1">
    <property type="protein sequence ID" value="AVESA.00010b.r2.UnG1420570.1.CDS"/>
    <property type="gene ID" value="AVESA.00010b.r2.UnG1420570"/>
</dbReference>
<protein>
    <submittedName>
        <fullName evidence="1">Uncharacterized protein</fullName>
    </submittedName>
</protein>
<sequence>MAASMQVNTFPDVANMFTTGLLDDQFHQLQLLQDDGAPNFVAEVVTFFCEDGGQIIGELAKLLDKPCVDFVKVDAFVHQLKGSSARLEGDRFFVKRMVILGKIYHRLRSRSGKAIHFTY</sequence>
<evidence type="ECO:0000313" key="1">
    <source>
        <dbReference type="EnsemblPlants" id="AVESA.00010b.r2.UnG1420570.1.CDS"/>
    </source>
</evidence>
<keyword evidence="2" id="KW-1185">Reference proteome</keyword>
<reference evidence="1" key="1">
    <citation type="submission" date="2025-09" db="UniProtKB">
        <authorList>
            <consortium name="EnsemblPlants"/>
        </authorList>
    </citation>
    <scope>IDENTIFICATION</scope>
</reference>
<name>A0ACD6APP7_AVESA</name>
<proteinExistence type="predicted"/>